<keyword evidence="2" id="KW-0328">Glycosyltransferase</keyword>
<keyword evidence="4" id="KW-0812">Transmembrane</keyword>
<dbReference type="InterPro" id="IPR001173">
    <property type="entry name" value="Glyco_trans_2-like"/>
</dbReference>
<dbReference type="Gene3D" id="3.90.550.10">
    <property type="entry name" value="Spore Coat Polysaccharide Biosynthesis Protein SpsA, Chain A"/>
    <property type="match status" value="1"/>
</dbReference>
<evidence type="ECO:0000256" key="3">
    <source>
        <dbReference type="ARBA" id="ARBA00022679"/>
    </source>
</evidence>
<dbReference type="PANTHER" id="PTHR43630">
    <property type="entry name" value="POLY-BETA-1,6-N-ACETYL-D-GLUCOSAMINE SYNTHASE"/>
    <property type="match status" value="1"/>
</dbReference>
<evidence type="ECO:0000313" key="7">
    <source>
        <dbReference type="Proteomes" id="UP000321367"/>
    </source>
</evidence>
<feature type="transmembrane region" description="Helical" evidence="4">
    <location>
        <begin position="352"/>
        <end position="375"/>
    </location>
</feature>
<comment type="caution">
    <text evidence="6">The sequence shown here is derived from an EMBL/GenBank/DDBJ whole genome shotgun (WGS) entry which is preliminary data.</text>
</comment>
<dbReference type="RefSeq" id="WP_146934904.1">
    <property type="nucleotide sequence ID" value="NZ_CBCSHZ010000033.1"/>
</dbReference>
<dbReference type="Pfam" id="PF00535">
    <property type="entry name" value="Glycos_transf_2"/>
    <property type="match status" value="1"/>
</dbReference>
<proteinExistence type="inferred from homology"/>
<reference evidence="6 7" key="1">
    <citation type="submission" date="2019-08" db="EMBL/GenBank/DDBJ databases">
        <title>Genome sequence of Gillisia hiemivivida IC154 (type strain).</title>
        <authorList>
            <person name="Bowman J.P."/>
        </authorList>
    </citation>
    <scope>NUCLEOTIDE SEQUENCE [LARGE SCALE GENOMIC DNA]</scope>
    <source>
        <strain evidence="6 7">IC154</strain>
    </source>
</reference>
<accession>A0A5C6ZSQ7</accession>
<keyword evidence="7" id="KW-1185">Reference proteome</keyword>
<dbReference type="SUPFAM" id="SSF53448">
    <property type="entry name" value="Nucleotide-diphospho-sugar transferases"/>
    <property type="match status" value="1"/>
</dbReference>
<keyword evidence="3 6" id="KW-0808">Transferase</keyword>
<evidence type="ECO:0000313" key="6">
    <source>
        <dbReference type="EMBL" id="TXD91746.1"/>
    </source>
</evidence>
<dbReference type="EMBL" id="VORY01000035">
    <property type="protein sequence ID" value="TXD91746.1"/>
    <property type="molecule type" value="Genomic_DNA"/>
</dbReference>
<feature type="transmembrane region" description="Helical" evidence="4">
    <location>
        <begin position="292"/>
        <end position="314"/>
    </location>
</feature>
<dbReference type="PANTHER" id="PTHR43630:SF1">
    <property type="entry name" value="POLY-BETA-1,6-N-ACETYL-D-GLUCOSAMINE SYNTHASE"/>
    <property type="match status" value="1"/>
</dbReference>
<evidence type="ECO:0000256" key="4">
    <source>
        <dbReference type="SAM" id="Phobius"/>
    </source>
</evidence>
<evidence type="ECO:0000256" key="1">
    <source>
        <dbReference type="ARBA" id="ARBA00006739"/>
    </source>
</evidence>
<dbReference type="AlphaFoldDB" id="A0A5C6ZSQ7"/>
<dbReference type="OrthoDB" id="9805625at2"/>
<evidence type="ECO:0000259" key="5">
    <source>
        <dbReference type="Pfam" id="PF00535"/>
    </source>
</evidence>
<keyword evidence="4" id="KW-0472">Membrane</keyword>
<feature type="transmembrane region" description="Helical" evidence="4">
    <location>
        <begin position="6"/>
        <end position="29"/>
    </location>
</feature>
<sequence>MQFFVFLLLIITCIYAVLIISLLVGWFRIKEFKSNKCSKKLKLSIIIPFRNEAENLPDLLLSLSDIDYPKTYFEIILVNDESEDNSLQVCHHFKQTHPEMLISVINNNRKTNSPKKDALATAIDSARFEYIITTDADCVVPTLWLQSFNEKIIETGATMIAAPVSFFSTKFNNEKFLNYLVAFQELDFMGLQAAGIGGFGLKKPFLCNGANLCYEKKAFYAVEGFQGNSNISSGDDVFLLQKFKELNYPVCFLKSEQAIVYTKPQASLQTLFSQRIRWAAKTTAYKSVFAKLIGLSVLLVNLFLGIGLILALLNEVNYEFVLFSFLIKFLVDLALLYYSAAFFRKKTMLSHYLWCSLLYPFFSTMVAILSLFSGFEWKGRSFKK</sequence>
<keyword evidence="4" id="KW-1133">Transmembrane helix</keyword>
<name>A0A5C6ZSQ7_9FLAO</name>
<feature type="transmembrane region" description="Helical" evidence="4">
    <location>
        <begin position="320"/>
        <end position="340"/>
    </location>
</feature>
<dbReference type="Proteomes" id="UP000321367">
    <property type="component" value="Unassembled WGS sequence"/>
</dbReference>
<dbReference type="GO" id="GO:0016757">
    <property type="term" value="F:glycosyltransferase activity"/>
    <property type="evidence" value="ECO:0007669"/>
    <property type="project" value="UniProtKB-KW"/>
</dbReference>
<comment type="similarity">
    <text evidence="1">Belongs to the glycosyltransferase 2 family.</text>
</comment>
<evidence type="ECO:0000256" key="2">
    <source>
        <dbReference type="ARBA" id="ARBA00022676"/>
    </source>
</evidence>
<dbReference type="InterPro" id="IPR029044">
    <property type="entry name" value="Nucleotide-diphossugar_trans"/>
</dbReference>
<feature type="domain" description="Glycosyltransferase 2-like" evidence="5">
    <location>
        <begin position="44"/>
        <end position="174"/>
    </location>
</feature>
<organism evidence="6 7">
    <name type="scientific">Gillisia hiemivivida</name>
    <dbReference type="NCBI Taxonomy" id="291190"/>
    <lineage>
        <taxon>Bacteria</taxon>
        <taxon>Pseudomonadati</taxon>
        <taxon>Bacteroidota</taxon>
        <taxon>Flavobacteriia</taxon>
        <taxon>Flavobacteriales</taxon>
        <taxon>Flavobacteriaceae</taxon>
        <taxon>Gillisia</taxon>
    </lineage>
</organism>
<protein>
    <submittedName>
        <fullName evidence="6">Glycosyltransferase</fullName>
    </submittedName>
</protein>
<gene>
    <name evidence="6" type="ORF">ES724_16050</name>
</gene>